<sequence>MKKVILALAIPVIALSSCSYKTIPAQGIYPDQPISFQNNKSFEETWDQAISAFSQEGLAIKLIDKSSGLIVSENSPIIATWEGNSNIPVHPNAYIVVAKRVTQTTAREIPVTKIKTIRPKLDSADILRGEWVVRIKQNGSGTQVQVSLANVTHVIYSRQLWVVKPLDQFKSTGIFEKRLASSL</sequence>
<feature type="signal peptide" evidence="1">
    <location>
        <begin position="1"/>
        <end position="21"/>
    </location>
</feature>
<organism evidence="2 3">
    <name type="scientific">Candidatus Pseudobacter hemicellulosilyticus</name>
    <dbReference type="NCBI Taxonomy" id="3121375"/>
    <lineage>
        <taxon>Bacteria</taxon>
        <taxon>Pseudomonadati</taxon>
        <taxon>Bacteroidota</taxon>
        <taxon>Chitinophagia</taxon>
        <taxon>Chitinophagales</taxon>
        <taxon>Chitinophagaceae</taxon>
        <taxon>Pseudobacter</taxon>
    </lineage>
</organism>
<evidence type="ECO:0000256" key="1">
    <source>
        <dbReference type="SAM" id="SignalP"/>
    </source>
</evidence>
<reference evidence="2" key="1">
    <citation type="submission" date="2023-03" db="EMBL/GenBank/DDBJ databases">
        <title>Andean soil-derived lignocellulolytic bacterial consortium as a source of novel taxa and putative plastic-active enzymes.</title>
        <authorList>
            <person name="Diaz-Garcia L."/>
            <person name="Chuvochina M."/>
            <person name="Feuerriegel G."/>
            <person name="Bunk B."/>
            <person name="Sproer C."/>
            <person name="Streit W.R."/>
            <person name="Rodriguez L.M."/>
            <person name="Overmann J."/>
            <person name="Jimenez D.J."/>
        </authorList>
    </citation>
    <scope>NUCLEOTIDE SEQUENCE</scope>
    <source>
        <strain evidence="2">MAG 7</strain>
    </source>
</reference>
<dbReference type="EMBL" id="CP119311">
    <property type="protein sequence ID" value="WEK35431.1"/>
    <property type="molecule type" value="Genomic_DNA"/>
</dbReference>
<dbReference type="Proteomes" id="UP001220610">
    <property type="component" value="Chromosome"/>
</dbReference>
<gene>
    <name evidence="2" type="ORF">P0Y53_23310</name>
</gene>
<name>A0AAJ5WR51_9BACT</name>
<dbReference type="AlphaFoldDB" id="A0AAJ5WR51"/>
<protein>
    <submittedName>
        <fullName evidence="2">Uncharacterized protein</fullName>
    </submittedName>
</protein>
<proteinExistence type="predicted"/>
<feature type="chain" id="PRO_5042574460" evidence="1">
    <location>
        <begin position="22"/>
        <end position="183"/>
    </location>
</feature>
<keyword evidence="1" id="KW-0732">Signal</keyword>
<accession>A0AAJ5WR51</accession>
<evidence type="ECO:0000313" key="2">
    <source>
        <dbReference type="EMBL" id="WEK35431.1"/>
    </source>
</evidence>
<evidence type="ECO:0000313" key="3">
    <source>
        <dbReference type="Proteomes" id="UP001220610"/>
    </source>
</evidence>